<gene>
    <name evidence="2" type="ORF">CFSAN001627_09117</name>
</gene>
<keyword evidence="1" id="KW-0812">Transmembrane</keyword>
<dbReference type="EMBL" id="AMXI01000512">
    <property type="protein sequence ID" value="EKN42081.1"/>
    <property type="molecule type" value="Genomic_DNA"/>
</dbReference>
<accession>M1ZRS0</accession>
<sequence>MKSIKRDCIVSGIVWIIILLTLPYESKLKYIGYSFVGLIIVFITYKFKKMINRIEDVSK</sequence>
<reference evidence="2 3" key="1">
    <citation type="submission" date="2012-10" db="EMBL/GenBank/DDBJ databases">
        <authorList>
            <person name="Strain E.A."/>
            <person name="Brown E."/>
            <person name="Allard M.W."/>
            <person name="Gonzalez-Escalona N."/>
            <person name="Timme R."/>
        </authorList>
    </citation>
    <scope>NUCLEOTIDE SEQUENCE [LARGE SCALE GENOMIC DNA]</scope>
    <source>
        <strain evidence="2 3">CFSAN001627</strain>
    </source>
</reference>
<evidence type="ECO:0000313" key="2">
    <source>
        <dbReference type="EMBL" id="EKN42081.1"/>
    </source>
</evidence>
<dbReference type="AlphaFoldDB" id="M1ZRS0"/>
<evidence type="ECO:0000313" key="3">
    <source>
        <dbReference type="Proteomes" id="UP000011944"/>
    </source>
</evidence>
<name>M1ZRS0_CLOBO</name>
<feature type="transmembrane region" description="Helical" evidence="1">
    <location>
        <begin position="7"/>
        <end position="24"/>
    </location>
</feature>
<dbReference type="PATRIC" id="fig|1232189.3.peg.1463"/>
<reference evidence="2 3" key="2">
    <citation type="submission" date="2013-03" db="EMBL/GenBank/DDBJ databases">
        <title>Diversity in Clostridium botulinum.</title>
        <authorList>
            <person name="Timme R.E."/>
            <person name="Allard M."/>
            <person name="Luo Y."/>
            <person name="Strain E."/>
            <person name="Gonzalez-Escalona N."/>
            <person name="Brown E."/>
        </authorList>
    </citation>
    <scope>NUCLEOTIDE SEQUENCE [LARGE SCALE GENOMIC DNA]</scope>
    <source>
        <strain evidence="2 3">CFSAN001627</strain>
    </source>
</reference>
<feature type="transmembrane region" description="Helical" evidence="1">
    <location>
        <begin position="30"/>
        <end position="47"/>
    </location>
</feature>
<organism evidence="2 3">
    <name type="scientific">Clostridium botulinum CFSAN001627</name>
    <dbReference type="NCBI Taxonomy" id="1232189"/>
    <lineage>
        <taxon>Bacteria</taxon>
        <taxon>Bacillati</taxon>
        <taxon>Bacillota</taxon>
        <taxon>Clostridia</taxon>
        <taxon>Eubacteriales</taxon>
        <taxon>Clostridiaceae</taxon>
        <taxon>Clostridium</taxon>
    </lineage>
</organism>
<evidence type="ECO:0000256" key="1">
    <source>
        <dbReference type="SAM" id="Phobius"/>
    </source>
</evidence>
<evidence type="ECO:0008006" key="4">
    <source>
        <dbReference type="Google" id="ProtNLM"/>
    </source>
</evidence>
<keyword evidence="1" id="KW-1133">Transmembrane helix</keyword>
<keyword evidence="1" id="KW-0472">Membrane</keyword>
<proteinExistence type="predicted"/>
<comment type="caution">
    <text evidence="2">The sequence shown here is derived from an EMBL/GenBank/DDBJ whole genome shotgun (WGS) entry which is preliminary data.</text>
</comment>
<protein>
    <recommendedName>
        <fullName evidence="4">Dimethyladenosine transferase</fullName>
    </recommendedName>
</protein>
<dbReference type="Proteomes" id="UP000011944">
    <property type="component" value="Unassembled WGS sequence"/>
</dbReference>